<dbReference type="SUPFAM" id="SSF51556">
    <property type="entry name" value="Metallo-dependent hydrolases"/>
    <property type="match status" value="1"/>
</dbReference>
<evidence type="ECO:0000313" key="3">
    <source>
        <dbReference type="EMBL" id="MEI4270537.1"/>
    </source>
</evidence>
<keyword evidence="4" id="KW-1185">Reference proteome</keyword>
<evidence type="ECO:0000259" key="2">
    <source>
        <dbReference type="Pfam" id="PF04909"/>
    </source>
</evidence>
<name>A0ABU8DP03_9ACTN</name>
<dbReference type="RefSeq" id="WP_336402682.1">
    <property type="nucleotide sequence ID" value="NZ_JBAPLU010000002.1"/>
</dbReference>
<sequence>MTVQPPVDDADVPRYVAELGLPGLVDVHVHFMPERVQAAVWAYFDRAEEHYGPPWPITYRGTVEQRLAQLDALGVRAFSALNYPHRPGMAAGLNAWSREFAAAHPQVLPSATFFPEPEAARYVAEAVDAGARVFKVHVQVGSFDPRHELLEPVWARLEESGTPVVIHCGSGPLAGEHTGPAPMQGLLQRHPGLQLVIAHLGMPEYAEFLDLAETYDGVRLDTTMFGTDFTERLMPFDRALLPRLAALGEKVLLGSDFPSIPYPYAHQLAALHRLGLGEDWLCAVLWRNGARLFGL</sequence>
<dbReference type="InterPro" id="IPR032465">
    <property type="entry name" value="ACMSD"/>
</dbReference>
<dbReference type="InterPro" id="IPR032466">
    <property type="entry name" value="Metal_Hydrolase"/>
</dbReference>
<comment type="caution">
    <text evidence="3">The sequence shown here is derived from an EMBL/GenBank/DDBJ whole genome shotgun (WGS) entry which is preliminary data.</text>
</comment>
<keyword evidence="1" id="KW-0456">Lyase</keyword>
<accession>A0ABU8DP03</accession>
<dbReference type="Gene3D" id="3.20.20.140">
    <property type="entry name" value="Metal-dependent hydrolases"/>
    <property type="match status" value="1"/>
</dbReference>
<evidence type="ECO:0000313" key="4">
    <source>
        <dbReference type="Proteomes" id="UP001361570"/>
    </source>
</evidence>
<evidence type="ECO:0000256" key="1">
    <source>
        <dbReference type="ARBA" id="ARBA00023239"/>
    </source>
</evidence>
<gene>
    <name evidence="3" type="ORF">TEK04_02275</name>
</gene>
<feature type="domain" description="Amidohydrolase-related" evidence="2">
    <location>
        <begin position="25"/>
        <end position="295"/>
    </location>
</feature>
<dbReference type="PANTHER" id="PTHR21240">
    <property type="entry name" value="2-AMINO-3-CARBOXYLMUCONATE-6-SEMIALDEHYDE DECARBOXYLASE"/>
    <property type="match status" value="1"/>
</dbReference>
<dbReference type="EMBL" id="JBAPLU010000002">
    <property type="protein sequence ID" value="MEI4270537.1"/>
    <property type="molecule type" value="Genomic_DNA"/>
</dbReference>
<proteinExistence type="predicted"/>
<dbReference type="CDD" id="cd01292">
    <property type="entry name" value="metallo-dependent_hydrolases"/>
    <property type="match status" value="1"/>
</dbReference>
<protein>
    <submittedName>
        <fullName evidence="3">Amidohydrolase family protein</fullName>
    </submittedName>
</protein>
<reference evidence="3 4" key="1">
    <citation type="submission" date="2024-03" db="EMBL/GenBank/DDBJ databases">
        <title>Draft genome sequence of Klenkia sp. LSe6-5.</title>
        <authorList>
            <person name="Duangmal K."/>
            <person name="Chantavorakit T."/>
        </authorList>
    </citation>
    <scope>NUCLEOTIDE SEQUENCE [LARGE SCALE GENOMIC DNA]</scope>
    <source>
        <strain evidence="3 4">LSe6-5</strain>
    </source>
</reference>
<dbReference type="Proteomes" id="UP001361570">
    <property type="component" value="Unassembled WGS sequence"/>
</dbReference>
<dbReference type="Pfam" id="PF04909">
    <property type="entry name" value="Amidohydro_2"/>
    <property type="match status" value="1"/>
</dbReference>
<organism evidence="3 4">
    <name type="scientific">Klenkia sesuvii</name>
    <dbReference type="NCBI Taxonomy" id="3103137"/>
    <lineage>
        <taxon>Bacteria</taxon>
        <taxon>Bacillati</taxon>
        <taxon>Actinomycetota</taxon>
        <taxon>Actinomycetes</taxon>
        <taxon>Geodermatophilales</taxon>
        <taxon>Geodermatophilaceae</taxon>
        <taxon>Klenkia</taxon>
    </lineage>
</organism>
<dbReference type="PANTHER" id="PTHR21240:SF28">
    <property type="entry name" value="ISO-OROTATE DECARBOXYLASE (EUROFUNG)"/>
    <property type="match status" value="1"/>
</dbReference>
<dbReference type="InterPro" id="IPR006680">
    <property type="entry name" value="Amidohydro-rel"/>
</dbReference>